<dbReference type="GO" id="GO:0008483">
    <property type="term" value="F:transaminase activity"/>
    <property type="evidence" value="ECO:0007669"/>
    <property type="project" value="UniProtKB-KW"/>
</dbReference>
<name>A0A1F6CV74_HANXR</name>
<evidence type="ECO:0000259" key="6">
    <source>
        <dbReference type="Pfam" id="PF00155"/>
    </source>
</evidence>
<dbReference type="FunFam" id="3.40.640.10:FF:000033">
    <property type="entry name" value="Aspartate aminotransferase"/>
    <property type="match status" value="1"/>
</dbReference>
<dbReference type="Gene3D" id="3.40.640.10">
    <property type="entry name" value="Type I PLP-dependent aspartate aminotransferase-like (Major domain)"/>
    <property type="match status" value="1"/>
</dbReference>
<dbReference type="InterPro" id="IPR015424">
    <property type="entry name" value="PyrdxlP-dep_Trfase"/>
</dbReference>
<dbReference type="AlphaFoldDB" id="A0A1F6CV74"/>
<evidence type="ECO:0000256" key="4">
    <source>
        <dbReference type="ARBA" id="ARBA00022679"/>
    </source>
</evidence>
<keyword evidence="4" id="KW-0808">Transferase</keyword>
<evidence type="ECO:0000256" key="3">
    <source>
        <dbReference type="ARBA" id="ARBA00022576"/>
    </source>
</evidence>
<evidence type="ECO:0000313" key="8">
    <source>
        <dbReference type="Proteomes" id="UP000178606"/>
    </source>
</evidence>
<proteinExistence type="inferred from homology"/>
<dbReference type="EMBL" id="MFKF01000128">
    <property type="protein sequence ID" value="OGG53063.1"/>
    <property type="molecule type" value="Genomic_DNA"/>
</dbReference>
<evidence type="ECO:0000256" key="2">
    <source>
        <dbReference type="ARBA" id="ARBA00007441"/>
    </source>
</evidence>
<comment type="caution">
    <text evidence="7">The sequence shown here is derived from an EMBL/GenBank/DDBJ whole genome shotgun (WGS) entry which is preliminary data.</text>
</comment>
<dbReference type="InterPro" id="IPR015421">
    <property type="entry name" value="PyrdxlP-dep_Trfase_major"/>
</dbReference>
<dbReference type="GO" id="GO:0030170">
    <property type="term" value="F:pyridoxal phosphate binding"/>
    <property type="evidence" value="ECO:0007669"/>
    <property type="project" value="InterPro"/>
</dbReference>
<evidence type="ECO:0000313" key="7">
    <source>
        <dbReference type="EMBL" id="OGG53063.1"/>
    </source>
</evidence>
<dbReference type="InterPro" id="IPR015422">
    <property type="entry name" value="PyrdxlP-dep_Trfase_small"/>
</dbReference>
<dbReference type="CDD" id="cd00609">
    <property type="entry name" value="AAT_like"/>
    <property type="match status" value="1"/>
</dbReference>
<protein>
    <recommendedName>
        <fullName evidence="6">Aminotransferase class I/classII large domain-containing protein</fullName>
    </recommendedName>
</protein>
<dbReference type="InterPro" id="IPR050596">
    <property type="entry name" value="AspAT/PAT-like"/>
</dbReference>
<dbReference type="Proteomes" id="UP000178606">
    <property type="component" value="Unassembled WGS sequence"/>
</dbReference>
<keyword evidence="3" id="KW-0032">Aminotransferase</keyword>
<dbReference type="Gene3D" id="3.90.1150.10">
    <property type="entry name" value="Aspartate Aminotransferase, domain 1"/>
    <property type="match status" value="1"/>
</dbReference>
<sequence length="394" mass="42554">MFRIAKRVAALESSATIAVSERAARLKAEGRDIVAFSAGEPDRDTPEHIRQAAVDAMRAGHTRYTATAGILALRAAIAQKLRRDNGLSFAPEEVLVSTGGKHALFNVLASIVDDGSEVLIPSPYWTSYPEMVKAAGGVPVIVSGDRARDYRIDAATLEKAVTPRTAAIVINSPSNPTGAVYPEAELREIALLARRREVVLVSDEIYEKLVYDGAAHVSPARWAPERTVVINGVSKTYCMTGWRIGYAAGPREIVEAATRLQSQMTSNACSVAQHAALAALTGGEEFLVELREEYRRRRDLMVDGLSKIPGLGVPRPPGAFYLFVNVSAHYRGAIKSSLDFCEALLDDVGVAVVPGSAFGEDRCVRFTFCVSPDRIRDGVGRLAAFVGKLDERRG</sequence>
<keyword evidence="5" id="KW-0663">Pyridoxal phosphate</keyword>
<feature type="domain" description="Aminotransferase class I/classII large" evidence="6">
    <location>
        <begin position="32"/>
        <end position="381"/>
    </location>
</feature>
<dbReference type="PANTHER" id="PTHR46383">
    <property type="entry name" value="ASPARTATE AMINOTRANSFERASE"/>
    <property type="match status" value="1"/>
</dbReference>
<evidence type="ECO:0000256" key="5">
    <source>
        <dbReference type="ARBA" id="ARBA00022898"/>
    </source>
</evidence>
<accession>A0A1F6CV74</accession>
<evidence type="ECO:0000256" key="1">
    <source>
        <dbReference type="ARBA" id="ARBA00001933"/>
    </source>
</evidence>
<gene>
    <name evidence="7" type="ORF">A3F84_20780</name>
</gene>
<dbReference type="Pfam" id="PF00155">
    <property type="entry name" value="Aminotran_1_2"/>
    <property type="match status" value="1"/>
</dbReference>
<comment type="similarity">
    <text evidence="2">Belongs to the class-I pyridoxal-phosphate-dependent aminotransferase family.</text>
</comment>
<organism evidence="7 8">
    <name type="scientific">Handelsmanbacteria sp. (strain RIFCSPLOWO2_12_FULL_64_10)</name>
    <dbReference type="NCBI Taxonomy" id="1817868"/>
    <lineage>
        <taxon>Bacteria</taxon>
        <taxon>Candidatus Handelsmaniibacteriota</taxon>
    </lineage>
</organism>
<dbReference type="InterPro" id="IPR004839">
    <property type="entry name" value="Aminotransferase_I/II_large"/>
</dbReference>
<dbReference type="GO" id="GO:0006520">
    <property type="term" value="P:amino acid metabolic process"/>
    <property type="evidence" value="ECO:0007669"/>
    <property type="project" value="InterPro"/>
</dbReference>
<reference evidence="7 8" key="1">
    <citation type="journal article" date="2016" name="Nat. Commun.">
        <title>Thousands of microbial genomes shed light on interconnected biogeochemical processes in an aquifer system.</title>
        <authorList>
            <person name="Anantharaman K."/>
            <person name="Brown C.T."/>
            <person name="Hug L.A."/>
            <person name="Sharon I."/>
            <person name="Castelle C.J."/>
            <person name="Probst A.J."/>
            <person name="Thomas B.C."/>
            <person name="Singh A."/>
            <person name="Wilkins M.J."/>
            <person name="Karaoz U."/>
            <person name="Brodie E.L."/>
            <person name="Williams K.H."/>
            <person name="Hubbard S.S."/>
            <person name="Banfield J.F."/>
        </authorList>
    </citation>
    <scope>NUCLEOTIDE SEQUENCE [LARGE SCALE GENOMIC DNA]</scope>
    <source>
        <strain evidence="8">RIFCSPLOWO2_12_FULL_64_10</strain>
    </source>
</reference>
<comment type="cofactor">
    <cofactor evidence="1">
        <name>pyridoxal 5'-phosphate</name>
        <dbReference type="ChEBI" id="CHEBI:597326"/>
    </cofactor>
</comment>
<dbReference type="SUPFAM" id="SSF53383">
    <property type="entry name" value="PLP-dependent transferases"/>
    <property type="match status" value="1"/>
</dbReference>